<evidence type="ECO:0000259" key="1">
    <source>
        <dbReference type="Pfam" id="PF05726"/>
    </source>
</evidence>
<dbReference type="InterPro" id="IPR008778">
    <property type="entry name" value="Pirin_C_dom"/>
</dbReference>
<reference evidence="3" key="1">
    <citation type="journal article" date="2019" name="Int. J. Syst. Evol. Microbiol.">
        <title>The Global Catalogue of Microorganisms (GCM) 10K type strain sequencing project: providing services to taxonomists for standard genome sequencing and annotation.</title>
        <authorList>
            <consortium name="The Broad Institute Genomics Platform"/>
            <consortium name="The Broad Institute Genome Sequencing Center for Infectious Disease"/>
            <person name="Wu L."/>
            <person name="Ma J."/>
        </authorList>
    </citation>
    <scope>NUCLEOTIDE SEQUENCE [LARGE SCALE GENOMIC DNA]</scope>
    <source>
        <strain evidence="3">NBRC 108725</strain>
    </source>
</reference>
<protein>
    <recommendedName>
        <fullName evidence="1">Pirin C-terminal domain-containing protein</fullName>
    </recommendedName>
</protein>
<organism evidence="2 3">
    <name type="scientific">Naasia aerilata</name>
    <dbReference type="NCBI Taxonomy" id="1162966"/>
    <lineage>
        <taxon>Bacteria</taxon>
        <taxon>Bacillati</taxon>
        <taxon>Actinomycetota</taxon>
        <taxon>Actinomycetes</taxon>
        <taxon>Micrococcales</taxon>
        <taxon>Microbacteriaceae</taxon>
        <taxon>Naasia</taxon>
    </lineage>
</organism>
<evidence type="ECO:0000313" key="3">
    <source>
        <dbReference type="Proteomes" id="UP001321498"/>
    </source>
</evidence>
<feature type="domain" description="Pirin C-terminal" evidence="1">
    <location>
        <begin position="3"/>
        <end position="46"/>
    </location>
</feature>
<name>A0ABN6XSY6_9MICO</name>
<dbReference type="InterPro" id="IPR011051">
    <property type="entry name" value="RmlC_Cupin_sf"/>
</dbReference>
<evidence type="ECO:0000313" key="2">
    <source>
        <dbReference type="EMBL" id="BDZ47268.1"/>
    </source>
</evidence>
<proteinExistence type="predicted"/>
<dbReference type="Pfam" id="PF05726">
    <property type="entry name" value="Pirin_C"/>
    <property type="match status" value="1"/>
</dbReference>
<dbReference type="SUPFAM" id="SSF51182">
    <property type="entry name" value="RmlC-like cupins"/>
    <property type="match status" value="1"/>
</dbReference>
<keyword evidence="3" id="KW-1185">Reference proteome</keyword>
<dbReference type="EMBL" id="AP027731">
    <property type="protein sequence ID" value="BDZ47268.1"/>
    <property type="molecule type" value="Genomic_DNA"/>
</dbReference>
<accession>A0ABN6XSY6</accession>
<sequence>MRLEAPEGARLLLLGGTPLGEPIVMWWNFVARSHEEIVAQRAQWQAQLAAATAGGERGGPFGAFPEVWRTVLPAPELPTVRLRPREQGRTA</sequence>
<gene>
    <name evidence="2" type="ORF">GCM10025866_31770</name>
</gene>
<dbReference type="Proteomes" id="UP001321498">
    <property type="component" value="Chromosome"/>
</dbReference>